<evidence type="ECO:0000313" key="1">
    <source>
        <dbReference type="EMBL" id="KAK7323765.1"/>
    </source>
</evidence>
<protein>
    <submittedName>
        <fullName evidence="1">Uncharacterized protein</fullName>
    </submittedName>
</protein>
<dbReference type="EMBL" id="JAYMYQ010000006">
    <property type="protein sequence ID" value="KAK7323765.1"/>
    <property type="molecule type" value="Genomic_DNA"/>
</dbReference>
<gene>
    <name evidence="1" type="ORF">VNO77_27256</name>
</gene>
<name>A0AAN9Q410_CANGL</name>
<sequence length="118" mass="13155">MLIKGKDPKEFSTSQKGTCSHLGGGVITKIEDSWPTSSKFSANFRERIVCVHELVQVKIPPMEELLKKIQQMEEGYPYLKQGMSRLKLSSSLALETVKVQQAFCAITIGFQIGADNSY</sequence>
<organism evidence="1 2">
    <name type="scientific">Canavalia gladiata</name>
    <name type="common">Sword bean</name>
    <name type="synonym">Dolichos gladiatus</name>
    <dbReference type="NCBI Taxonomy" id="3824"/>
    <lineage>
        <taxon>Eukaryota</taxon>
        <taxon>Viridiplantae</taxon>
        <taxon>Streptophyta</taxon>
        <taxon>Embryophyta</taxon>
        <taxon>Tracheophyta</taxon>
        <taxon>Spermatophyta</taxon>
        <taxon>Magnoliopsida</taxon>
        <taxon>eudicotyledons</taxon>
        <taxon>Gunneridae</taxon>
        <taxon>Pentapetalae</taxon>
        <taxon>rosids</taxon>
        <taxon>fabids</taxon>
        <taxon>Fabales</taxon>
        <taxon>Fabaceae</taxon>
        <taxon>Papilionoideae</taxon>
        <taxon>50 kb inversion clade</taxon>
        <taxon>NPAAA clade</taxon>
        <taxon>indigoferoid/millettioid clade</taxon>
        <taxon>Phaseoleae</taxon>
        <taxon>Canavalia</taxon>
    </lineage>
</organism>
<comment type="caution">
    <text evidence="1">The sequence shown here is derived from an EMBL/GenBank/DDBJ whole genome shotgun (WGS) entry which is preliminary data.</text>
</comment>
<dbReference type="AlphaFoldDB" id="A0AAN9Q410"/>
<reference evidence="1 2" key="1">
    <citation type="submission" date="2024-01" db="EMBL/GenBank/DDBJ databases">
        <title>The genomes of 5 underutilized Papilionoideae crops provide insights into root nodulation and disease resistanc.</title>
        <authorList>
            <person name="Jiang F."/>
        </authorList>
    </citation>
    <scope>NUCLEOTIDE SEQUENCE [LARGE SCALE GENOMIC DNA]</scope>
    <source>
        <strain evidence="1">LVBAO_FW01</strain>
        <tissue evidence="1">Leaves</tissue>
    </source>
</reference>
<accession>A0AAN9Q410</accession>
<proteinExistence type="predicted"/>
<keyword evidence="2" id="KW-1185">Reference proteome</keyword>
<dbReference type="Proteomes" id="UP001367508">
    <property type="component" value="Unassembled WGS sequence"/>
</dbReference>
<evidence type="ECO:0000313" key="2">
    <source>
        <dbReference type="Proteomes" id="UP001367508"/>
    </source>
</evidence>